<evidence type="ECO:0000256" key="6">
    <source>
        <dbReference type="ARBA" id="ARBA00048348"/>
    </source>
</evidence>
<evidence type="ECO:0000313" key="10">
    <source>
        <dbReference type="Proteomes" id="UP000028534"/>
    </source>
</evidence>
<dbReference type="PANTHER" id="PTHR11002:SF76">
    <property type="entry name" value="CARBONIC ANHYDRASE"/>
    <property type="match status" value="1"/>
</dbReference>
<gene>
    <name evidence="9" type="ORF">CP98_01595</name>
</gene>
<dbReference type="RefSeq" id="WP_037518425.1">
    <property type="nucleotide sequence ID" value="NZ_JGVR01000007.1"/>
</dbReference>
<dbReference type="SUPFAM" id="SSF53056">
    <property type="entry name" value="beta-carbonic anhydrase, cab"/>
    <property type="match status" value="1"/>
</dbReference>
<name>A0A084EPQ2_SPHYA</name>
<dbReference type="PANTHER" id="PTHR11002">
    <property type="entry name" value="CARBONIC ANHYDRASE"/>
    <property type="match status" value="1"/>
</dbReference>
<evidence type="ECO:0000256" key="7">
    <source>
        <dbReference type="PIRSR" id="PIRSR601765-1"/>
    </source>
</evidence>
<evidence type="ECO:0000256" key="8">
    <source>
        <dbReference type="SAM" id="MobiDB-lite"/>
    </source>
</evidence>
<dbReference type="Gene3D" id="3.40.1050.10">
    <property type="entry name" value="Carbonic anhydrase"/>
    <property type="match status" value="1"/>
</dbReference>
<dbReference type="AlphaFoldDB" id="A0A084EPQ2"/>
<accession>A0A084EPQ2</accession>
<organism evidence="9 10">
    <name type="scientific">Sphingobium yanoikuyae</name>
    <name type="common">Sphingomonas yanoikuyae</name>
    <dbReference type="NCBI Taxonomy" id="13690"/>
    <lineage>
        <taxon>Bacteria</taxon>
        <taxon>Pseudomonadati</taxon>
        <taxon>Pseudomonadota</taxon>
        <taxon>Alphaproteobacteria</taxon>
        <taxon>Sphingomonadales</taxon>
        <taxon>Sphingomonadaceae</taxon>
        <taxon>Sphingobium</taxon>
    </lineage>
</organism>
<dbReference type="InterPro" id="IPR019546">
    <property type="entry name" value="TAT_signal_bac_arc"/>
</dbReference>
<evidence type="ECO:0000256" key="1">
    <source>
        <dbReference type="ARBA" id="ARBA00006217"/>
    </source>
</evidence>
<evidence type="ECO:0000256" key="2">
    <source>
        <dbReference type="ARBA" id="ARBA00012925"/>
    </source>
</evidence>
<dbReference type="NCBIfam" id="TIGR01409">
    <property type="entry name" value="TAT_signal_seq"/>
    <property type="match status" value="1"/>
</dbReference>
<protein>
    <recommendedName>
        <fullName evidence="2">carbonic anhydrase</fullName>
        <ecNumber evidence="2">4.2.1.1</ecNumber>
    </recommendedName>
</protein>
<proteinExistence type="inferred from homology"/>
<dbReference type="GO" id="GO:0004089">
    <property type="term" value="F:carbonate dehydratase activity"/>
    <property type="evidence" value="ECO:0007669"/>
    <property type="project" value="UniProtKB-EC"/>
</dbReference>
<dbReference type="PROSITE" id="PS51318">
    <property type="entry name" value="TAT"/>
    <property type="match status" value="1"/>
</dbReference>
<comment type="catalytic activity">
    <reaction evidence="6">
        <text>hydrogencarbonate + H(+) = CO2 + H2O</text>
        <dbReference type="Rhea" id="RHEA:10748"/>
        <dbReference type="ChEBI" id="CHEBI:15377"/>
        <dbReference type="ChEBI" id="CHEBI:15378"/>
        <dbReference type="ChEBI" id="CHEBI:16526"/>
        <dbReference type="ChEBI" id="CHEBI:17544"/>
        <dbReference type="EC" id="4.2.1.1"/>
    </reaction>
</comment>
<keyword evidence="4 7" id="KW-0862">Zinc</keyword>
<dbReference type="eggNOG" id="COG0288">
    <property type="taxonomic scope" value="Bacteria"/>
</dbReference>
<dbReference type="InterPro" id="IPR036874">
    <property type="entry name" value="Carbonic_anhydrase_sf"/>
</dbReference>
<dbReference type="Proteomes" id="UP000028534">
    <property type="component" value="Unassembled WGS sequence"/>
</dbReference>
<sequence length="258" mass="26597">MCSDVDGMHDQPHGTQEEDGAAPSRRGFLTAMTMAGGVAMAALPSVPAMAAPPVDGPDASMTPDAALAEIMAGNARFVAGKPTAHLQDLSIIKARAAEGQWPVVGVLSCADSRVPVEMVFDEYIGRLFVTRIAGNITTPEIVASLEYGVAVLGLKALVVMGHSNCGAVKAAIDNPEVPGQISALFPAILPALYLARSKDAAIVTRTNALVQAATLVNASPVIEEKVKAGTLKVVAAVYDVATGKVDMLPVPADMLMRG</sequence>
<feature type="binding site" evidence="7">
    <location>
        <position position="162"/>
    </location>
    <ligand>
        <name>Zn(2+)</name>
        <dbReference type="ChEBI" id="CHEBI:29105"/>
    </ligand>
</feature>
<dbReference type="EC" id="4.2.1.1" evidence="2"/>
<evidence type="ECO:0000256" key="5">
    <source>
        <dbReference type="ARBA" id="ARBA00023239"/>
    </source>
</evidence>
<comment type="similarity">
    <text evidence="1">Belongs to the beta-class carbonic anhydrase family.</text>
</comment>
<dbReference type="EMBL" id="JGVR01000007">
    <property type="protein sequence ID" value="KEZ19944.1"/>
    <property type="molecule type" value="Genomic_DNA"/>
</dbReference>
<evidence type="ECO:0000256" key="3">
    <source>
        <dbReference type="ARBA" id="ARBA00022723"/>
    </source>
</evidence>
<dbReference type="CDD" id="cd03378">
    <property type="entry name" value="beta_CA_cladeC"/>
    <property type="match status" value="1"/>
</dbReference>
<evidence type="ECO:0000256" key="4">
    <source>
        <dbReference type="ARBA" id="ARBA00022833"/>
    </source>
</evidence>
<dbReference type="PATRIC" id="fig|13690.10.peg.1646"/>
<dbReference type="GO" id="GO:0008270">
    <property type="term" value="F:zinc ion binding"/>
    <property type="evidence" value="ECO:0007669"/>
    <property type="project" value="InterPro"/>
</dbReference>
<comment type="caution">
    <text evidence="9">The sequence shown here is derived from an EMBL/GenBank/DDBJ whole genome shotgun (WGS) entry which is preliminary data.</text>
</comment>
<dbReference type="SMART" id="SM00947">
    <property type="entry name" value="Pro_CA"/>
    <property type="match status" value="1"/>
</dbReference>
<feature type="compositionally biased region" description="Basic and acidic residues" evidence="8">
    <location>
        <begin position="1"/>
        <end position="16"/>
    </location>
</feature>
<keyword evidence="3 7" id="KW-0479">Metal-binding</keyword>
<reference evidence="9 10" key="1">
    <citation type="submission" date="2014-03" db="EMBL/GenBank/DDBJ databases">
        <title>Genome sequence of Sphingobium yanoikuyae B1.</title>
        <authorList>
            <person name="Gan H.M."/>
            <person name="Gan H.Y."/>
            <person name="Savka M.A."/>
        </authorList>
    </citation>
    <scope>NUCLEOTIDE SEQUENCE [LARGE SCALE GENOMIC DNA]</scope>
    <source>
        <strain evidence="9 10">B1</strain>
    </source>
</reference>
<evidence type="ECO:0000313" key="9">
    <source>
        <dbReference type="EMBL" id="KEZ19944.1"/>
    </source>
</evidence>
<keyword evidence="5" id="KW-0456">Lyase</keyword>
<dbReference type="STRING" id="13690.AX777_09610"/>
<dbReference type="InterPro" id="IPR001765">
    <property type="entry name" value="Carbonic_anhydrase"/>
</dbReference>
<feature type="binding site" evidence="7">
    <location>
        <position position="165"/>
    </location>
    <ligand>
        <name>Zn(2+)</name>
        <dbReference type="ChEBI" id="CHEBI:29105"/>
    </ligand>
</feature>
<dbReference type="InterPro" id="IPR006311">
    <property type="entry name" value="TAT_signal"/>
</dbReference>
<feature type="binding site" evidence="7">
    <location>
        <position position="111"/>
    </location>
    <ligand>
        <name>Zn(2+)</name>
        <dbReference type="ChEBI" id="CHEBI:29105"/>
    </ligand>
</feature>
<dbReference type="Pfam" id="PF00484">
    <property type="entry name" value="Pro_CA"/>
    <property type="match status" value="1"/>
</dbReference>
<comment type="cofactor">
    <cofactor evidence="7">
        <name>Zn(2+)</name>
        <dbReference type="ChEBI" id="CHEBI:29105"/>
    </cofactor>
    <text evidence="7">Binds 1 zinc ion per subunit.</text>
</comment>
<feature type="binding site" evidence="7">
    <location>
        <position position="109"/>
    </location>
    <ligand>
        <name>Zn(2+)</name>
        <dbReference type="ChEBI" id="CHEBI:29105"/>
    </ligand>
</feature>
<feature type="region of interest" description="Disordered" evidence="8">
    <location>
        <begin position="1"/>
        <end position="24"/>
    </location>
</feature>